<feature type="transmembrane region" description="Helical" evidence="7">
    <location>
        <begin position="45"/>
        <end position="65"/>
    </location>
</feature>
<dbReference type="RefSeq" id="WP_003588237.1">
    <property type="nucleotide sequence ID" value="NZ_AFYO01000041.1"/>
</dbReference>
<name>A0A2S3UDQ0_LACPA</name>
<dbReference type="InterPro" id="IPR027417">
    <property type="entry name" value="P-loop_NTPase"/>
</dbReference>
<dbReference type="GO" id="GO:0005886">
    <property type="term" value="C:plasma membrane"/>
    <property type="evidence" value="ECO:0007669"/>
    <property type="project" value="UniProtKB-SubCell"/>
</dbReference>
<dbReference type="GO" id="GO:0140359">
    <property type="term" value="F:ABC-type transporter activity"/>
    <property type="evidence" value="ECO:0007669"/>
    <property type="project" value="InterPro"/>
</dbReference>
<feature type="domain" description="ABC transmembrane type-1" evidence="9">
    <location>
        <begin position="22"/>
        <end position="293"/>
    </location>
</feature>
<dbReference type="AlphaFoldDB" id="A0A2S3UDQ0"/>
<dbReference type="InterPro" id="IPR011527">
    <property type="entry name" value="ABC1_TM_dom"/>
</dbReference>
<evidence type="ECO:0000256" key="3">
    <source>
        <dbReference type="ARBA" id="ARBA00022741"/>
    </source>
</evidence>
<evidence type="ECO:0000256" key="6">
    <source>
        <dbReference type="ARBA" id="ARBA00023136"/>
    </source>
</evidence>
<dbReference type="SUPFAM" id="SSF52540">
    <property type="entry name" value="P-loop containing nucleoside triphosphate hydrolases"/>
    <property type="match status" value="1"/>
</dbReference>
<feature type="transmembrane region" description="Helical" evidence="7">
    <location>
        <begin position="121"/>
        <end position="139"/>
    </location>
</feature>
<dbReference type="GO" id="GO:0016887">
    <property type="term" value="F:ATP hydrolysis activity"/>
    <property type="evidence" value="ECO:0007669"/>
    <property type="project" value="InterPro"/>
</dbReference>
<evidence type="ECO:0000256" key="7">
    <source>
        <dbReference type="SAM" id="Phobius"/>
    </source>
</evidence>
<dbReference type="PROSITE" id="PS50893">
    <property type="entry name" value="ABC_TRANSPORTER_2"/>
    <property type="match status" value="1"/>
</dbReference>
<evidence type="ECO:0000256" key="1">
    <source>
        <dbReference type="ARBA" id="ARBA00004651"/>
    </source>
</evidence>
<dbReference type="PANTHER" id="PTHR24221:SF654">
    <property type="entry name" value="ATP-BINDING CASSETTE SUB-FAMILY B MEMBER 6"/>
    <property type="match status" value="1"/>
</dbReference>
<dbReference type="InterPro" id="IPR003439">
    <property type="entry name" value="ABC_transporter-like_ATP-bd"/>
</dbReference>
<dbReference type="EMBL" id="LGIY01000017">
    <property type="protein sequence ID" value="POE41957.1"/>
    <property type="molecule type" value="Genomic_DNA"/>
</dbReference>
<dbReference type="GO" id="GO:0005524">
    <property type="term" value="F:ATP binding"/>
    <property type="evidence" value="ECO:0007669"/>
    <property type="project" value="UniProtKB-KW"/>
</dbReference>
<dbReference type="InterPro" id="IPR039421">
    <property type="entry name" value="Type_1_exporter"/>
</dbReference>
<keyword evidence="2 7" id="KW-0812">Transmembrane</keyword>
<dbReference type="Proteomes" id="UP000237433">
    <property type="component" value="Unassembled WGS sequence"/>
</dbReference>
<gene>
    <name evidence="10" type="ORF">ACX51_10135</name>
</gene>
<dbReference type="Gene3D" id="3.40.50.300">
    <property type="entry name" value="P-loop containing nucleotide triphosphate hydrolases"/>
    <property type="match status" value="1"/>
</dbReference>
<proteinExistence type="predicted"/>
<feature type="transmembrane region" description="Helical" evidence="7">
    <location>
        <begin position="235"/>
        <end position="256"/>
    </location>
</feature>
<dbReference type="InterPro" id="IPR017871">
    <property type="entry name" value="ABC_transporter-like_CS"/>
</dbReference>
<evidence type="ECO:0000259" key="8">
    <source>
        <dbReference type="PROSITE" id="PS50893"/>
    </source>
</evidence>
<comment type="caution">
    <text evidence="10">The sequence shown here is derived from an EMBL/GenBank/DDBJ whole genome shotgun (WGS) entry which is preliminary data.</text>
</comment>
<evidence type="ECO:0000256" key="2">
    <source>
        <dbReference type="ARBA" id="ARBA00022692"/>
    </source>
</evidence>
<sequence>MITDLKKVWRLVDSPLVSILWLLALGCAGLELLLAQVIQSVMQHAAFTVSMITLAAATALVIGLGRSVMAKLQTRGQYQLIQRIQTQLMAALMNGPIATDNQASGRRVNGFTTDAQTAAPLLMRSMTALVVGGFSFLAAGTFGLFSSWQLTILIISLCATALLIPKMMSGRLQTVQNQRQIENSQMQESLLQILNGRELLKSYQKEQFGMQLFSGAYQRFSQAQYQTGMQQVKTVVMGFSLGLVFDIAILGIELLFVGFKVITIGQFAAFSMLTPSFTWLFYSMPSQYAELTRNLVSAKRLLPLIQSLHKEELTGGQSRQKPAKFVLRNVTYTYPDATQPTLNQLQLKLDVTAHAKMLITGPSGGGKSTLLRLMLGLLVPQAGTIQFEDADKRDLAASANSMSFVPQVVALFEDTLANNVTLGRQVSDQQLTLVLHQVGLTDFIARLPQGLATLVHGQDGVNVSAGELQKIGIARALLAQRPMLLLDEPFANLDAASAQTLGLLLRQLPVAMIVISHRHDIGRFWDHAVVLKDGQLHVAGEMLSGDYSRKI</sequence>
<evidence type="ECO:0000313" key="10">
    <source>
        <dbReference type="EMBL" id="POE41957.1"/>
    </source>
</evidence>
<dbReference type="PANTHER" id="PTHR24221">
    <property type="entry name" value="ATP-BINDING CASSETTE SUB-FAMILY B"/>
    <property type="match status" value="1"/>
</dbReference>
<evidence type="ECO:0000256" key="5">
    <source>
        <dbReference type="ARBA" id="ARBA00022989"/>
    </source>
</evidence>
<keyword evidence="5 7" id="KW-1133">Transmembrane helix</keyword>
<accession>A0A2S3UDQ0</accession>
<evidence type="ECO:0000313" key="11">
    <source>
        <dbReference type="Proteomes" id="UP000237433"/>
    </source>
</evidence>
<keyword evidence="6 7" id="KW-0472">Membrane</keyword>
<feature type="transmembrane region" description="Helical" evidence="7">
    <location>
        <begin position="262"/>
        <end position="282"/>
    </location>
</feature>
<feature type="transmembrane region" description="Helical" evidence="7">
    <location>
        <begin position="145"/>
        <end position="164"/>
    </location>
</feature>
<dbReference type="SMART" id="SM00382">
    <property type="entry name" value="AAA"/>
    <property type="match status" value="1"/>
</dbReference>
<dbReference type="InterPro" id="IPR036640">
    <property type="entry name" value="ABC1_TM_sf"/>
</dbReference>
<comment type="subcellular location">
    <subcellularLocation>
        <location evidence="1">Cell membrane</location>
        <topology evidence="1">Multi-pass membrane protein</topology>
    </subcellularLocation>
</comment>
<dbReference type="SUPFAM" id="SSF90123">
    <property type="entry name" value="ABC transporter transmembrane region"/>
    <property type="match status" value="1"/>
</dbReference>
<feature type="domain" description="ABC transporter" evidence="8">
    <location>
        <begin position="325"/>
        <end position="551"/>
    </location>
</feature>
<dbReference type="PROSITE" id="PS51257">
    <property type="entry name" value="PROKAR_LIPOPROTEIN"/>
    <property type="match status" value="1"/>
</dbReference>
<dbReference type="PROSITE" id="PS50929">
    <property type="entry name" value="ABC_TM1F"/>
    <property type="match status" value="1"/>
</dbReference>
<dbReference type="Pfam" id="PF00664">
    <property type="entry name" value="ABC_membrane"/>
    <property type="match status" value="1"/>
</dbReference>
<reference evidence="10 11" key="1">
    <citation type="journal article" date="2015" name="J. Am. Soc. Brew. Chem.">
        <title>Dissolved carbon dioxide selects for lactic acid bacteria able to grow in and spoil packaged beer.</title>
        <authorList>
            <person name="Bergsveinson J."/>
            <person name="Redekop A."/>
            <person name="Zoerb S."/>
            <person name="Ziola B."/>
        </authorList>
    </citation>
    <scope>NUCLEOTIDE SEQUENCE [LARGE SCALE GENOMIC DNA]</scope>
    <source>
        <strain evidence="10 11">CCC B1205</strain>
    </source>
</reference>
<keyword evidence="4 10" id="KW-0067">ATP-binding</keyword>
<dbReference type="PROSITE" id="PS00211">
    <property type="entry name" value="ABC_TRANSPORTER_1"/>
    <property type="match status" value="1"/>
</dbReference>
<dbReference type="Gene3D" id="1.20.1560.10">
    <property type="entry name" value="ABC transporter type 1, transmembrane domain"/>
    <property type="match status" value="1"/>
</dbReference>
<dbReference type="InterPro" id="IPR003593">
    <property type="entry name" value="AAA+_ATPase"/>
</dbReference>
<keyword evidence="3" id="KW-0547">Nucleotide-binding</keyword>
<evidence type="ECO:0000256" key="4">
    <source>
        <dbReference type="ARBA" id="ARBA00022840"/>
    </source>
</evidence>
<organism evidence="10 11">
    <name type="scientific">Lacticaseibacillus paracasei</name>
    <name type="common">Lactobacillus paracasei</name>
    <dbReference type="NCBI Taxonomy" id="1597"/>
    <lineage>
        <taxon>Bacteria</taxon>
        <taxon>Bacillati</taxon>
        <taxon>Bacillota</taxon>
        <taxon>Bacilli</taxon>
        <taxon>Lactobacillales</taxon>
        <taxon>Lactobacillaceae</taxon>
        <taxon>Lacticaseibacillus</taxon>
    </lineage>
</organism>
<dbReference type="GO" id="GO:0034040">
    <property type="term" value="F:ATPase-coupled lipid transmembrane transporter activity"/>
    <property type="evidence" value="ECO:0007669"/>
    <property type="project" value="TreeGrafter"/>
</dbReference>
<evidence type="ECO:0000259" key="9">
    <source>
        <dbReference type="PROSITE" id="PS50929"/>
    </source>
</evidence>
<dbReference type="Pfam" id="PF00005">
    <property type="entry name" value="ABC_tran"/>
    <property type="match status" value="1"/>
</dbReference>
<protein>
    <submittedName>
        <fullName evidence="10">ABC transporter ATP-binding protein</fullName>
    </submittedName>
</protein>